<dbReference type="PANTHER" id="PTHR43105">
    <property type="entry name" value="RESPIRATORY NITRATE REDUCTASE"/>
    <property type="match status" value="1"/>
</dbReference>
<accession>A0A3N2CNU6</accession>
<keyword evidence="3" id="KW-1185">Reference proteome</keyword>
<dbReference type="GO" id="GO:0016020">
    <property type="term" value="C:membrane"/>
    <property type="evidence" value="ECO:0007669"/>
    <property type="project" value="TreeGrafter"/>
</dbReference>
<reference evidence="2 3" key="1">
    <citation type="submission" date="2018-11" db="EMBL/GenBank/DDBJ databases">
        <title>Sequencing the genomes of 1000 actinobacteria strains.</title>
        <authorList>
            <person name="Klenk H.-P."/>
        </authorList>
    </citation>
    <scope>NUCLEOTIDE SEQUENCE [LARGE SCALE GENOMIC DNA]</scope>
    <source>
        <strain evidence="2 3">DSM 12652</strain>
    </source>
</reference>
<gene>
    <name evidence="2" type="ORF">EDD33_0016</name>
</gene>
<proteinExistence type="predicted"/>
<dbReference type="SUPFAM" id="SSF53706">
    <property type="entry name" value="Formate dehydrogenase/DMSO reductase, domains 1-3"/>
    <property type="match status" value="1"/>
</dbReference>
<dbReference type="Proteomes" id="UP000281738">
    <property type="component" value="Unassembled WGS sequence"/>
</dbReference>
<dbReference type="RefSeq" id="WP_123388609.1">
    <property type="nucleotide sequence ID" value="NZ_RKHO01000001.1"/>
</dbReference>
<dbReference type="InterPro" id="IPR050123">
    <property type="entry name" value="Prok_molybdopt-oxidoreductase"/>
</dbReference>
<evidence type="ECO:0000313" key="3">
    <source>
        <dbReference type="Proteomes" id="UP000281738"/>
    </source>
</evidence>
<sequence>MPPTPAPAGEPSDRPDLPDRPGLVLVAGVEVDARRGLLAELRAARRAGAHVVALDPLAASGSLRPRPPRWADELVQVAPGGDQALLALLSRSVVEAGAVDELSVARRTTGVEGFRRRLEALDPAALLRRSGVGREQVEGLARRYRGARLVHAHWGRGLTGQPDPVAAVEELTGLLLLRGHPAPAYAFPERPVDLDPPPAGRLVLRGLRSHHALRRASRHDVRGRLTPTGPGRRVLLVEGVDRETLGIAEEEVLDVVALDGSARVDDLQVVDTALSRGGVVALTDVVAELLGDGAGPAPGATALVRLERHPDAT</sequence>
<name>A0A3N2CNU6_9ACTN</name>
<dbReference type="PANTHER" id="PTHR43105:SF4">
    <property type="entry name" value="PROTEIN YDEP"/>
    <property type="match status" value="1"/>
</dbReference>
<dbReference type="OrthoDB" id="7376058at2"/>
<protein>
    <submittedName>
        <fullName evidence="2">Molybdopterin-dependent oxidoreductase-like protein</fullName>
    </submittedName>
</protein>
<organism evidence="2 3">
    <name type="scientific">Nocardioides aurantiacus</name>
    <dbReference type="NCBI Taxonomy" id="86796"/>
    <lineage>
        <taxon>Bacteria</taxon>
        <taxon>Bacillati</taxon>
        <taxon>Actinomycetota</taxon>
        <taxon>Actinomycetes</taxon>
        <taxon>Propionibacteriales</taxon>
        <taxon>Nocardioidaceae</taxon>
        <taxon>Nocardioides</taxon>
    </lineage>
</organism>
<dbReference type="EMBL" id="RKHO01000001">
    <property type="protein sequence ID" value="ROR89199.1"/>
    <property type="molecule type" value="Genomic_DNA"/>
</dbReference>
<evidence type="ECO:0000313" key="2">
    <source>
        <dbReference type="EMBL" id="ROR89199.1"/>
    </source>
</evidence>
<dbReference type="Gene3D" id="3.40.228.10">
    <property type="entry name" value="Dimethylsulfoxide Reductase, domain 2"/>
    <property type="match status" value="1"/>
</dbReference>
<feature type="region of interest" description="Disordered" evidence="1">
    <location>
        <begin position="1"/>
        <end position="21"/>
    </location>
</feature>
<comment type="caution">
    <text evidence="2">The sequence shown here is derived from an EMBL/GenBank/DDBJ whole genome shotgun (WGS) entry which is preliminary data.</text>
</comment>
<dbReference type="AlphaFoldDB" id="A0A3N2CNU6"/>
<evidence type="ECO:0000256" key="1">
    <source>
        <dbReference type="SAM" id="MobiDB-lite"/>
    </source>
</evidence>